<feature type="compositionally biased region" description="Basic and acidic residues" evidence="1">
    <location>
        <begin position="244"/>
        <end position="258"/>
    </location>
</feature>
<reference evidence="2" key="1">
    <citation type="journal article" date="2019" name="Sci. Rep.">
        <title>Draft genome of Tanacetum cinerariifolium, the natural source of mosquito coil.</title>
        <authorList>
            <person name="Yamashiro T."/>
            <person name="Shiraishi A."/>
            <person name="Satake H."/>
            <person name="Nakayama K."/>
        </authorList>
    </citation>
    <scope>NUCLEOTIDE SEQUENCE</scope>
</reference>
<name>A0A699H2S1_TANCI</name>
<accession>A0A699H2S1</accession>
<protein>
    <submittedName>
        <fullName evidence="2">Reverse transcriptase domain-containing protein</fullName>
    </submittedName>
</protein>
<keyword evidence="2" id="KW-0808">Transferase</keyword>
<evidence type="ECO:0000256" key="1">
    <source>
        <dbReference type="SAM" id="MobiDB-lite"/>
    </source>
</evidence>
<gene>
    <name evidence="2" type="ORF">Tci_291866</name>
</gene>
<proteinExistence type="predicted"/>
<sequence length="301" mass="34978">MMPPLGFSTPPQIPNITTSERPLVTTTVFAATTPENTPFAYHASTSTNPSPMISPAFVEASYEILEALLIESQRHIRNEDLRTEFEYFSEDYDEEREMEPRLEPRREATLTLWLRSHGVRRQQERVIRFERTKMPFHVGSYDGKGDPYNFLHLFEGAIPMQKWLISVACHMFTHTLKDSTRIWWNSQKAGFVHGLRTRSLVEHLYTYLPSTYKGLMEKTYTWIEAREILPLPRTQSRFTSQYVEKSKGNSRQEKDARSFEPPQRCSEASDREICPSTITSMKITDTIPIIVDTSELGFKRL</sequence>
<dbReference type="AlphaFoldDB" id="A0A699H2S1"/>
<organism evidence="2">
    <name type="scientific">Tanacetum cinerariifolium</name>
    <name type="common">Dalmatian daisy</name>
    <name type="synonym">Chrysanthemum cinerariifolium</name>
    <dbReference type="NCBI Taxonomy" id="118510"/>
    <lineage>
        <taxon>Eukaryota</taxon>
        <taxon>Viridiplantae</taxon>
        <taxon>Streptophyta</taxon>
        <taxon>Embryophyta</taxon>
        <taxon>Tracheophyta</taxon>
        <taxon>Spermatophyta</taxon>
        <taxon>Magnoliopsida</taxon>
        <taxon>eudicotyledons</taxon>
        <taxon>Gunneridae</taxon>
        <taxon>Pentapetalae</taxon>
        <taxon>asterids</taxon>
        <taxon>campanulids</taxon>
        <taxon>Asterales</taxon>
        <taxon>Asteraceae</taxon>
        <taxon>Asteroideae</taxon>
        <taxon>Anthemideae</taxon>
        <taxon>Anthemidinae</taxon>
        <taxon>Tanacetum</taxon>
    </lineage>
</organism>
<keyword evidence="2" id="KW-0695">RNA-directed DNA polymerase</keyword>
<comment type="caution">
    <text evidence="2">The sequence shown here is derived from an EMBL/GenBank/DDBJ whole genome shotgun (WGS) entry which is preliminary data.</text>
</comment>
<keyword evidence="2" id="KW-0548">Nucleotidyltransferase</keyword>
<dbReference type="GO" id="GO:0003964">
    <property type="term" value="F:RNA-directed DNA polymerase activity"/>
    <property type="evidence" value="ECO:0007669"/>
    <property type="project" value="UniProtKB-KW"/>
</dbReference>
<dbReference type="EMBL" id="BKCJ010094770">
    <property type="protein sequence ID" value="GEX19891.1"/>
    <property type="molecule type" value="Genomic_DNA"/>
</dbReference>
<evidence type="ECO:0000313" key="2">
    <source>
        <dbReference type="EMBL" id="GEX19891.1"/>
    </source>
</evidence>
<feature type="region of interest" description="Disordered" evidence="1">
    <location>
        <begin position="241"/>
        <end position="271"/>
    </location>
</feature>